<sequence length="167" mass="19160">MDKTRTTEAASRSESGSNTSSYEIPRRRKERFSEEAINQNKWMSNTKQTSYSTNTLIGNWYEDVFDIKNLAKSKCVPSQYNHYFETTYRKDISKERPPVPKVLAQYRQPEAAAYPAHQPILDTSRAKAEYNSYISSYSSAYTTLNTVSGKQEDKGEQVEDNGERALN</sequence>
<reference evidence="2 3" key="1">
    <citation type="journal article" date="2023" name="BMC Biol.">
        <title>The compact genome of the sponge Oopsacas minuta (Hexactinellida) is lacking key metazoan core genes.</title>
        <authorList>
            <person name="Santini S."/>
            <person name="Schenkelaars Q."/>
            <person name="Jourda C."/>
            <person name="Duchesne M."/>
            <person name="Belahbib H."/>
            <person name="Rocher C."/>
            <person name="Selva M."/>
            <person name="Riesgo A."/>
            <person name="Vervoort M."/>
            <person name="Leys S.P."/>
            <person name="Kodjabachian L."/>
            <person name="Le Bivic A."/>
            <person name="Borchiellini C."/>
            <person name="Claverie J.M."/>
            <person name="Renard E."/>
        </authorList>
    </citation>
    <scope>NUCLEOTIDE SEQUENCE [LARGE SCALE GENOMIC DNA]</scope>
    <source>
        <strain evidence="2">SPO-2</strain>
    </source>
</reference>
<dbReference type="Pfam" id="PF06608">
    <property type="entry name" value="CFAP68"/>
    <property type="match status" value="1"/>
</dbReference>
<feature type="compositionally biased region" description="Basic and acidic residues" evidence="1">
    <location>
        <begin position="150"/>
        <end position="167"/>
    </location>
</feature>
<proteinExistence type="predicted"/>
<accession>A0AAV7JF15</accession>
<comment type="caution">
    <text evidence="2">The sequence shown here is derived from an EMBL/GenBank/DDBJ whole genome shotgun (WGS) entry which is preliminary data.</text>
</comment>
<name>A0AAV7JF15_9METZ</name>
<evidence type="ECO:0000313" key="2">
    <source>
        <dbReference type="EMBL" id="KAI6647320.1"/>
    </source>
</evidence>
<feature type="region of interest" description="Disordered" evidence="1">
    <location>
        <begin position="148"/>
        <end position="167"/>
    </location>
</feature>
<dbReference type="EMBL" id="JAKMXF010000343">
    <property type="protein sequence ID" value="KAI6647320.1"/>
    <property type="molecule type" value="Genomic_DNA"/>
</dbReference>
<gene>
    <name evidence="2" type="ORF">LOD99_12317</name>
</gene>
<protein>
    <submittedName>
        <fullName evidence="2">Uncharacterized protein</fullName>
    </submittedName>
</protein>
<dbReference type="GO" id="GO:0030317">
    <property type="term" value="P:flagellated sperm motility"/>
    <property type="evidence" value="ECO:0007669"/>
    <property type="project" value="InterPro"/>
</dbReference>
<organism evidence="2 3">
    <name type="scientific">Oopsacas minuta</name>
    <dbReference type="NCBI Taxonomy" id="111878"/>
    <lineage>
        <taxon>Eukaryota</taxon>
        <taxon>Metazoa</taxon>
        <taxon>Porifera</taxon>
        <taxon>Hexactinellida</taxon>
        <taxon>Hexasterophora</taxon>
        <taxon>Lyssacinosida</taxon>
        <taxon>Leucopsacidae</taxon>
        <taxon>Oopsacas</taxon>
    </lineage>
</organism>
<keyword evidence="3" id="KW-1185">Reference proteome</keyword>
<feature type="region of interest" description="Disordered" evidence="1">
    <location>
        <begin position="1"/>
        <end position="30"/>
    </location>
</feature>
<dbReference type="AlphaFoldDB" id="A0AAV7JF15"/>
<evidence type="ECO:0000256" key="1">
    <source>
        <dbReference type="SAM" id="MobiDB-lite"/>
    </source>
</evidence>
<feature type="compositionally biased region" description="Polar residues" evidence="1">
    <location>
        <begin position="7"/>
        <end position="22"/>
    </location>
</feature>
<dbReference type="GO" id="GO:0005634">
    <property type="term" value="C:nucleus"/>
    <property type="evidence" value="ECO:0007669"/>
    <property type="project" value="InterPro"/>
</dbReference>
<dbReference type="InterPro" id="IPR009524">
    <property type="entry name" value="CFAP68"/>
</dbReference>
<dbReference type="Proteomes" id="UP001165289">
    <property type="component" value="Unassembled WGS sequence"/>
</dbReference>
<evidence type="ECO:0000313" key="3">
    <source>
        <dbReference type="Proteomes" id="UP001165289"/>
    </source>
</evidence>